<dbReference type="Proteomes" id="UP000567179">
    <property type="component" value="Unassembled WGS sequence"/>
</dbReference>
<name>A0A8H5ATL9_9AGAR</name>
<dbReference type="AlphaFoldDB" id="A0A8H5ATL9"/>
<gene>
    <name evidence="3" type="ORF">D9619_007912</name>
</gene>
<proteinExistence type="predicted"/>
<dbReference type="Pfam" id="PF24968">
    <property type="entry name" value="DUF7770"/>
    <property type="match status" value="1"/>
</dbReference>
<keyword evidence="4" id="KW-1185">Reference proteome</keyword>
<organism evidence="3 4">
    <name type="scientific">Psilocybe cf. subviscida</name>
    <dbReference type="NCBI Taxonomy" id="2480587"/>
    <lineage>
        <taxon>Eukaryota</taxon>
        <taxon>Fungi</taxon>
        <taxon>Dikarya</taxon>
        <taxon>Basidiomycota</taxon>
        <taxon>Agaricomycotina</taxon>
        <taxon>Agaricomycetes</taxon>
        <taxon>Agaricomycetidae</taxon>
        <taxon>Agaricales</taxon>
        <taxon>Agaricineae</taxon>
        <taxon>Strophariaceae</taxon>
        <taxon>Psilocybe</taxon>
    </lineage>
</organism>
<comment type="caution">
    <text evidence="3">The sequence shown here is derived from an EMBL/GenBank/DDBJ whole genome shotgun (WGS) entry which is preliminary data.</text>
</comment>
<sequence length="245" mass="27131">MILFHNILLLLKMPTTVWRNLVDMAQPAAALSLSSLLEDSIMDLRILSVRIQVGSTSRQSSAGMGVDILLAALGQGALARPPAHFRLFFQLESSGNRAQSIEINSTLEGAPPELARQKKTVLRITYRNYPSSNGAEVSAGRMIDYVSADIPIQSSPHNPALVGSLIHLLLHRGRHRYKLHAASGSGCRHFCATVLRDCCDAGWLHRSYLNVVEDMTNYLRAQPVWQHVDLPFPAPLGEFYPWPNN</sequence>
<dbReference type="EMBL" id="JAACJJ010000057">
    <property type="protein sequence ID" value="KAF5310699.1"/>
    <property type="molecule type" value="Genomic_DNA"/>
</dbReference>
<feature type="signal peptide" evidence="1">
    <location>
        <begin position="1"/>
        <end position="19"/>
    </location>
</feature>
<dbReference type="InterPro" id="IPR056672">
    <property type="entry name" value="DUF7770"/>
</dbReference>
<evidence type="ECO:0000313" key="3">
    <source>
        <dbReference type="EMBL" id="KAF5310699.1"/>
    </source>
</evidence>
<evidence type="ECO:0000256" key="1">
    <source>
        <dbReference type="SAM" id="SignalP"/>
    </source>
</evidence>
<protein>
    <recommendedName>
        <fullName evidence="2">DUF7770 domain-containing protein</fullName>
    </recommendedName>
</protein>
<reference evidence="3 4" key="1">
    <citation type="journal article" date="2020" name="ISME J.">
        <title>Uncovering the hidden diversity of litter-decomposition mechanisms in mushroom-forming fungi.</title>
        <authorList>
            <person name="Floudas D."/>
            <person name="Bentzer J."/>
            <person name="Ahren D."/>
            <person name="Johansson T."/>
            <person name="Persson P."/>
            <person name="Tunlid A."/>
        </authorList>
    </citation>
    <scope>NUCLEOTIDE SEQUENCE [LARGE SCALE GENOMIC DNA]</scope>
    <source>
        <strain evidence="3 4">CBS 101986</strain>
    </source>
</reference>
<evidence type="ECO:0000313" key="4">
    <source>
        <dbReference type="Proteomes" id="UP000567179"/>
    </source>
</evidence>
<feature type="domain" description="DUF7770" evidence="2">
    <location>
        <begin position="80"/>
        <end position="240"/>
    </location>
</feature>
<accession>A0A8H5ATL9</accession>
<keyword evidence="1" id="KW-0732">Signal</keyword>
<dbReference type="OrthoDB" id="2925781at2759"/>
<evidence type="ECO:0000259" key="2">
    <source>
        <dbReference type="Pfam" id="PF24968"/>
    </source>
</evidence>
<feature type="chain" id="PRO_5034833699" description="DUF7770 domain-containing protein" evidence="1">
    <location>
        <begin position="20"/>
        <end position="245"/>
    </location>
</feature>